<evidence type="ECO:0000256" key="6">
    <source>
        <dbReference type="ARBA" id="ARBA00022842"/>
    </source>
</evidence>
<keyword evidence="2" id="KW-1277">Toxin-antitoxin system</keyword>
<dbReference type="GO" id="GO:0046872">
    <property type="term" value="F:metal ion binding"/>
    <property type="evidence" value="ECO:0007669"/>
    <property type="project" value="UniProtKB-KW"/>
</dbReference>
<name>A0A3M8SEY1_9PROT</name>
<dbReference type="EMBL" id="RIZI01000021">
    <property type="protein sequence ID" value="RNF77370.1"/>
    <property type="molecule type" value="Genomic_DNA"/>
</dbReference>
<dbReference type="InterPro" id="IPR029060">
    <property type="entry name" value="PIN-like_dom_sf"/>
</dbReference>
<dbReference type="InterPro" id="IPR050556">
    <property type="entry name" value="Type_II_TA_system_RNase"/>
</dbReference>
<accession>A0A3M8SEY1</accession>
<dbReference type="RefSeq" id="WP_123101150.1">
    <property type="nucleotide sequence ID" value="NZ_CP127527.1"/>
</dbReference>
<dbReference type="SUPFAM" id="SSF88723">
    <property type="entry name" value="PIN domain-like"/>
    <property type="match status" value="1"/>
</dbReference>
<dbReference type="Gene3D" id="3.40.50.1010">
    <property type="entry name" value="5'-nuclease"/>
    <property type="match status" value="1"/>
</dbReference>
<evidence type="ECO:0000256" key="4">
    <source>
        <dbReference type="ARBA" id="ARBA00022723"/>
    </source>
</evidence>
<evidence type="ECO:0000259" key="8">
    <source>
        <dbReference type="Pfam" id="PF01850"/>
    </source>
</evidence>
<dbReference type="AlphaFoldDB" id="A0A3M8SEY1"/>
<comment type="cofactor">
    <cofactor evidence="1">
        <name>Mg(2+)</name>
        <dbReference type="ChEBI" id="CHEBI:18420"/>
    </cofactor>
</comment>
<reference evidence="9" key="1">
    <citation type="submission" date="2018-10" db="EMBL/GenBank/DDBJ databases">
        <title>Acidithiobacillus sulfuriphilus sp. nov.: an extremely acidophilic sulfur-oxidizing chemolithotroph isolated from a neutral pH environment.</title>
        <authorList>
            <person name="Falagan C."/>
            <person name="Moya-Beltran A."/>
            <person name="Quatrini R."/>
            <person name="Johnson D.B."/>
        </authorList>
    </citation>
    <scope>NUCLEOTIDE SEQUENCE [LARGE SCALE GENOMIC DNA]</scope>
    <source>
        <strain evidence="9">CJ-2</strain>
    </source>
</reference>
<dbReference type="OrthoDB" id="9804823at2"/>
<protein>
    <submittedName>
        <fullName evidence="9">Type II toxin-antitoxin system VapC family toxin</fullName>
    </submittedName>
</protein>
<dbReference type="GO" id="GO:0016787">
    <property type="term" value="F:hydrolase activity"/>
    <property type="evidence" value="ECO:0007669"/>
    <property type="project" value="UniProtKB-KW"/>
</dbReference>
<organism evidence="9">
    <name type="scientific">Acidithiobacillus sulfuriphilus</name>
    <dbReference type="NCBI Taxonomy" id="1867749"/>
    <lineage>
        <taxon>Bacteria</taxon>
        <taxon>Pseudomonadati</taxon>
        <taxon>Pseudomonadota</taxon>
        <taxon>Acidithiobacillia</taxon>
        <taxon>Acidithiobacillales</taxon>
        <taxon>Acidithiobacillaceae</taxon>
        <taxon>Acidithiobacillus</taxon>
    </lineage>
</organism>
<proteinExistence type="inferred from homology"/>
<comment type="similarity">
    <text evidence="7">Belongs to the PINc/VapC protein family.</text>
</comment>
<keyword evidence="5" id="KW-0378">Hydrolase</keyword>
<keyword evidence="6" id="KW-0460">Magnesium</keyword>
<dbReference type="InterPro" id="IPR002716">
    <property type="entry name" value="PIN_dom"/>
</dbReference>
<evidence type="ECO:0000256" key="5">
    <source>
        <dbReference type="ARBA" id="ARBA00022801"/>
    </source>
</evidence>
<evidence type="ECO:0000256" key="7">
    <source>
        <dbReference type="ARBA" id="ARBA00038093"/>
    </source>
</evidence>
<evidence type="ECO:0000256" key="3">
    <source>
        <dbReference type="ARBA" id="ARBA00022722"/>
    </source>
</evidence>
<keyword evidence="4" id="KW-0479">Metal-binding</keyword>
<dbReference type="Pfam" id="PF01850">
    <property type="entry name" value="PIN"/>
    <property type="match status" value="1"/>
</dbReference>
<comment type="caution">
    <text evidence="9">The sequence shown here is derived from an EMBL/GenBank/DDBJ whole genome shotgun (WGS) entry which is preliminary data.</text>
</comment>
<dbReference type="GO" id="GO:0004518">
    <property type="term" value="F:nuclease activity"/>
    <property type="evidence" value="ECO:0007669"/>
    <property type="project" value="UniProtKB-KW"/>
</dbReference>
<evidence type="ECO:0000256" key="2">
    <source>
        <dbReference type="ARBA" id="ARBA00022649"/>
    </source>
</evidence>
<sequence>MMFLLDTNVISELRKAGDGKADANVTAWLSGTDATSFYISAVTIMELELGILRVERRDAVQGARLRTWMDNHVLPEFSERTLPIDEVVALRCAQLHAPDPRPERDAYIAATSLVHSMTVVTRNVADFEPTGVAIINPWAAHRCDMSMDGHAKHWTEE</sequence>
<dbReference type="PANTHER" id="PTHR33653">
    <property type="entry name" value="RIBONUCLEASE VAPC2"/>
    <property type="match status" value="1"/>
</dbReference>
<dbReference type="PANTHER" id="PTHR33653:SF1">
    <property type="entry name" value="RIBONUCLEASE VAPC2"/>
    <property type="match status" value="1"/>
</dbReference>
<evidence type="ECO:0000256" key="1">
    <source>
        <dbReference type="ARBA" id="ARBA00001946"/>
    </source>
</evidence>
<evidence type="ECO:0000313" key="9">
    <source>
        <dbReference type="EMBL" id="RNF77370.1"/>
    </source>
</evidence>
<dbReference type="CDD" id="cd18746">
    <property type="entry name" value="PIN_VapC4-5_FitB-like"/>
    <property type="match status" value="1"/>
</dbReference>
<gene>
    <name evidence="9" type="ORF">EC580_00135</name>
</gene>
<feature type="domain" description="PIN" evidence="8">
    <location>
        <begin position="4"/>
        <end position="123"/>
    </location>
</feature>
<keyword evidence="3" id="KW-0540">Nuclease</keyword>